<keyword evidence="1" id="KW-0472">Membrane</keyword>
<dbReference type="Proteomes" id="UP000589620">
    <property type="component" value="Unassembled WGS sequence"/>
</dbReference>
<dbReference type="RefSeq" id="WP_179453900.1">
    <property type="nucleotide sequence ID" value="NZ_BAAAPX010000001.1"/>
</dbReference>
<evidence type="ECO:0000313" key="3">
    <source>
        <dbReference type="Proteomes" id="UP000589620"/>
    </source>
</evidence>
<comment type="caution">
    <text evidence="2">The sequence shown here is derived from an EMBL/GenBank/DDBJ whole genome shotgun (WGS) entry which is preliminary data.</text>
</comment>
<proteinExistence type="predicted"/>
<name>A0A852SV39_9MICO</name>
<protein>
    <recommendedName>
        <fullName evidence="4">DUF2304 domain-containing protein</fullName>
    </recommendedName>
</protein>
<evidence type="ECO:0000313" key="2">
    <source>
        <dbReference type="EMBL" id="NYD72631.1"/>
    </source>
</evidence>
<evidence type="ECO:0008006" key="4">
    <source>
        <dbReference type="Google" id="ProtNLM"/>
    </source>
</evidence>
<evidence type="ECO:0000256" key="1">
    <source>
        <dbReference type="SAM" id="Phobius"/>
    </source>
</evidence>
<feature type="transmembrane region" description="Helical" evidence="1">
    <location>
        <begin position="60"/>
        <end position="83"/>
    </location>
</feature>
<feature type="transmembrane region" description="Helical" evidence="1">
    <location>
        <begin position="6"/>
        <end position="23"/>
    </location>
</feature>
<dbReference type="AlphaFoldDB" id="A0A852SV39"/>
<organism evidence="2 3">
    <name type="scientific">Leifsonia soli</name>
    <dbReference type="NCBI Taxonomy" id="582665"/>
    <lineage>
        <taxon>Bacteria</taxon>
        <taxon>Bacillati</taxon>
        <taxon>Actinomycetota</taxon>
        <taxon>Actinomycetes</taxon>
        <taxon>Micrococcales</taxon>
        <taxon>Microbacteriaceae</taxon>
        <taxon>Leifsonia</taxon>
    </lineage>
</organism>
<dbReference type="InterPro" id="IPR019277">
    <property type="entry name" value="DUF2304"/>
</dbReference>
<feature type="transmembrane region" description="Helical" evidence="1">
    <location>
        <begin position="35"/>
        <end position="54"/>
    </location>
</feature>
<accession>A0A852SV39</accession>
<gene>
    <name evidence="2" type="ORF">BJ963_000150</name>
</gene>
<keyword evidence="3" id="KW-1185">Reference proteome</keyword>
<dbReference type="Pfam" id="PF10066">
    <property type="entry name" value="DUF2304"/>
    <property type="match status" value="1"/>
</dbReference>
<dbReference type="EMBL" id="JACCBJ010000001">
    <property type="protein sequence ID" value="NYD72631.1"/>
    <property type="molecule type" value="Genomic_DNA"/>
</dbReference>
<reference evidence="2 3" key="1">
    <citation type="submission" date="2020-07" db="EMBL/GenBank/DDBJ databases">
        <title>Sequencing the genomes of 1000 actinobacteria strains.</title>
        <authorList>
            <person name="Klenk H.-P."/>
        </authorList>
    </citation>
    <scope>NUCLEOTIDE SEQUENCE [LARGE SCALE GENOMIC DNA]</scope>
    <source>
        <strain evidence="2 3">DSM 23871</strain>
    </source>
</reference>
<sequence>MTLTAYILGIVAALITLTVVIEMMRRKRMRERHAVWWLLAGVVALIVGIFPQVLNWAAEVFGVGAPVNLVFFVSIAVLFLVCIQHSSELTTLEDKTRTLAEEVVLLRLRINDLEARSEATSSDPDGERH</sequence>
<keyword evidence="1" id="KW-1133">Transmembrane helix</keyword>
<keyword evidence="1" id="KW-0812">Transmembrane</keyword>